<dbReference type="SUPFAM" id="SSF48371">
    <property type="entry name" value="ARM repeat"/>
    <property type="match status" value="1"/>
</dbReference>
<proteinExistence type="predicted"/>
<organism evidence="2 3">
    <name type="scientific">Amycolatopsis dendrobii</name>
    <dbReference type="NCBI Taxonomy" id="2760662"/>
    <lineage>
        <taxon>Bacteria</taxon>
        <taxon>Bacillati</taxon>
        <taxon>Actinomycetota</taxon>
        <taxon>Actinomycetes</taxon>
        <taxon>Pseudonocardiales</taxon>
        <taxon>Pseudonocardiaceae</taxon>
        <taxon>Amycolatopsis</taxon>
    </lineage>
</organism>
<comment type="caution">
    <text evidence="2">The sequence shown here is derived from an EMBL/GenBank/DDBJ whole genome shotgun (WGS) entry which is preliminary data.</text>
</comment>
<accession>A0A7W3Z8F2</accession>
<evidence type="ECO:0000313" key="2">
    <source>
        <dbReference type="EMBL" id="MBB1151737.1"/>
    </source>
</evidence>
<reference evidence="2 3" key="1">
    <citation type="submission" date="2020-08" db="EMBL/GenBank/DDBJ databases">
        <title>Amycolatopsis sp. nov. DR6-1 isolated from Dendrobium heterocarpum.</title>
        <authorList>
            <person name="Tedsree N."/>
            <person name="Kuncharoen N."/>
            <person name="Likhitwitayawuid K."/>
            <person name="Tanasupawat S."/>
        </authorList>
    </citation>
    <scope>NUCLEOTIDE SEQUENCE [LARGE SCALE GENOMIC DNA]</scope>
    <source>
        <strain evidence="2 3">DR6-1</strain>
    </source>
</reference>
<protein>
    <recommendedName>
        <fullName evidence="4">PBS lyase</fullName>
    </recommendedName>
</protein>
<name>A0A7W3Z8F2_9PSEU</name>
<dbReference type="Gene3D" id="1.25.10.10">
    <property type="entry name" value="Leucine-rich Repeat Variant"/>
    <property type="match status" value="2"/>
</dbReference>
<dbReference type="EMBL" id="JACGZW010000001">
    <property type="protein sequence ID" value="MBB1151737.1"/>
    <property type="molecule type" value="Genomic_DNA"/>
</dbReference>
<gene>
    <name evidence="2" type="ORF">H4281_01190</name>
</gene>
<dbReference type="InterPro" id="IPR011989">
    <property type="entry name" value="ARM-like"/>
</dbReference>
<dbReference type="Proteomes" id="UP000526734">
    <property type="component" value="Unassembled WGS sequence"/>
</dbReference>
<dbReference type="AlphaFoldDB" id="A0A7W3Z8F2"/>
<dbReference type="InterPro" id="IPR016024">
    <property type="entry name" value="ARM-type_fold"/>
</dbReference>
<dbReference type="RefSeq" id="WP_182888979.1">
    <property type="nucleotide sequence ID" value="NZ_JACGZW010000001.1"/>
</dbReference>
<keyword evidence="3" id="KW-1185">Reference proteome</keyword>
<evidence type="ECO:0008006" key="4">
    <source>
        <dbReference type="Google" id="ProtNLM"/>
    </source>
</evidence>
<evidence type="ECO:0000313" key="3">
    <source>
        <dbReference type="Proteomes" id="UP000526734"/>
    </source>
</evidence>
<evidence type="ECO:0000256" key="1">
    <source>
        <dbReference type="SAM" id="MobiDB-lite"/>
    </source>
</evidence>
<sequence length="715" mass="74617">MITDVLDNEAPAEVFAGLDEIDWIAMEHAYGPAGDVPGLLRGLVSADPAVREVALDGMYGAVHHQGDVYECTVAAVPFLVRVAACPGLPGRADVLRLLASIGGAERSSPPADRDRMRYGQAASAVGGAAEALLPLLADSDVEVREAVGAALLARRSEVAEVAAAVQRRLAAEAVPAVAAALVATIGTFARRSAEIDLSGVRTALAEPGPPKVRLAALAALARSGTETLSAERLALAVELLTAQHAAPEPVPEPAPFETLPGAPPTLAGELRKRKALHRSGLPEDLEPYGPSPVRELSWAFGDQVGDRARLLTGLAGAAGRQCRLDAQNAANDLVRGWRGDYHELAARVGENALDEHPLLAGNAVTALAGFGVLAAPAAGALSQALDAMPREAERSNPLSGQPGWLIKTSRPRGSGPARVSVDLNPILPVLAELRDVRALPALRWVLEQEQLPTGIGSAIGSFGELAADLVPLIRRRIRDFPGEAEALAGALGEMGAAAAEAVPEMAALLSDGKIRETVPALGKIGPRAAAAVPALRSLLDEPDRESSIGAAVALWRITGDADVVLPAIARHLDGGEYAITAAAEALGVLGQAATSYRARLRTMLAQADDESDPYRWVRYQLATALWRIDGDADAAAAVLVTLWRTNRVLMPALARSLAELGPAARPAASLARAELDSVRRHTVQGVVEYFDVYNGFVTADESLLADCRTILANTS</sequence>
<feature type="region of interest" description="Disordered" evidence="1">
    <location>
        <begin position="391"/>
        <end position="417"/>
    </location>
</feature>